<protein>
    <submittedName>
        <fullName evidence="1">Reverse transcriptase domain-containing protein</fullName>
    </submittedName>
</protein>
<comment type="caution">
    <text evidence="1">The sequence shown here is derived from an EMBL/GenBank/DDBJ whole genome shotgun (WGS) entry which is preliminary data.</text>
</comment>
<proteinExistence type="predicted"/>
<evidence type="ECO:0000313" key="1">
    <source>
        <dbReference type="EMBL" id="GFC63335.1"/>
    </source>
</evidence>
<dbReference type="AlphaFoldDB" id="A0A699QEA5"/>
<name>A0A699QEA5_TANCI</name>
<feature type="non-terminal residue" evidence="1">
    <location>
        <position position="1"/>
    </location>
</feature>
<organism evidence="1">
    <name type="scientific">Tanacetum cinerariifolium</name>
    <name type="common">Dalmatian daisy</name>
    <name type="synonym">Chrysanthemum cinerariifolium</name>
    <dbReference type="NCBI Taxonomy" id="118510"/>
    <lineage>
        <taxon>Eukaryota</taxon>
        <taxon>Viridiplantae</taxon>
        <taxon>Streptophyta</taxon>
        <taxon>Embryophyta</taxon>
        <taxon>Tracheophyta</taxon>
        <taxon>Spermatophyta</taxon>
        <taxon>Magnoliopsida</taxon>
        <taxon>eudicotyledons</taxon>
        <taxon>Gunneridae</taxon>
        <taxon>Pentapetalae</taxon>
        <taxon>asterids</taxon>
        <taxon>campanulids</taxon>
        <taxon>Asterales</taxon>
        <taxon>Asteraceae</taxon>
        <taxon>Asteroideae</taxon>
        <taxon>Anthemideae</taxon>
        <taxon>Anthemidinae</taxon>
        <taxon>Tanacetum</taxon>
    </lineage>
</organism>
<dbReference type="GO" id="GO:0003964">
    <property type="term" value="F:RNA-directed DNA polymerase activity"/>
    <property type="evidence" value="ECO:0007669"/>
    <property type="project" value="UniProtKB-KW"/>
</dbReference>
<keyword evidence="1" id="KW-0695">RNA-directed DNA polymerase</keyword>
<accession>A0A699QEA5</accession>
<dbReference type="EMBL" id="BKCJ010997527">
    <property type="protein sequence ID" value="GFC63335.1"/>
    <property type="molecule type" value="Genomic_DNA"/>
</dbReference>
<sequence length="86" mass="9895">GTEGVVGLTQWFEKMESVFHISNCTVACQIKFSTYTLLGNALTWWNSHFKTVGHDVAYGMPWKTLKKMMTDKYCSRGEIKKLEIEL</sequence>
<keyword evidence="1" id="KW-0808">Transferase</keyword>
<reference evidence="1" key="1">
    <citation type="journal article" date="2019" name="Sci. Rep.">
        <title>Draft genome of Tanacetum cinerariifolium, the natural source of mosquito coil.</title>
        <authorList>
            <person name="Yamashiro T."/>
            <person name="Shiraishi A."/>
            <person name="Satake H."/>
            <person name="Nakayama K."/>
        </authorList>
    </citation>
    <scope>NUCLEOTIDE SEQUENCE</scope>
</reference>
<keyword evidence="1" id="KW-0548">Nucleotidyltransferase</keyword>
<gene>
    <name evidence="1" type="ORF">Tci_835305</name>
</gene>